<dbReference type="InterPro" id="IPR007825">
    <property type="entry name" value="Major_OMP_Legionella"/>
</dbReference>
<proteinExistence type="predicted"/>
<gene>
    <name evidence="3" type="ORF">DSCW_27010</name>
</gene>
<keyword evidence="2" id="KW-0732">Signal</keyword>
<evidence type="ECO:0000313" key="3">
    <source>
        <dbReference type="EMBL" id="BBO75284.1"/>
    </source>
</evidence>
<feature type="chain" id="PRO_5024434760" evidence="2">
    <location>
        <begin position="21"/>
        <end position="408"/>
    </location>
</feature>
<dbReference type="EMBL" id="AP021875">
    <property type="protein sequence ID" value="BBO75284.1"/>
    <property type="molecule type" value="Genomic_DNA"/>
</dbReference>
<evidence type="ECO:0000256" key="2">
    <source>
        <dbReference type="SAM" id="SignalP"/>
    </source>
</evidence>
<evidence type="ECO:0000313" key="4">
    <source>
        <dbReference type="Proteomes" id="UP000427769"/>
    </source>
</evidence>
<accession>A0A5K7Z9Z9</accession>
<keyword evidence="1" id="KW-0175">Coiled coil</keyword>
<feature type="signal peptide" evidence="2">
    <location>
        <begin position="1"/>
        <end position="20"/>
    </location>
</feature>
<reference evidence="3 4" key="1">
    <citation type="submission" date="2019-11" db="EMBL/GenBank/DDBJ databases">
        <title>Comparative genomics of hydrocarbon-degrading Desulfosarcina strains.</title>
        <authorList>
            <person name="Watanabe M."/>
            <person name="Kojima H."/>
            <person name="Fukui M."/>
        </authorList>
    </citation>
    <scope>NUCLEOTIDE SEQUENCE [LARGE SCALE GENOMIC DNA]</scope>
    <source>
        <strain evidence="3 4">PP31</strain>
    </source>
</reference>
<dbReference type="Pfam" id="PF05150">
    <property type="entry name" value="Legionella_OMP"/>
    <property type="match status" value="1"/>
</dbReference>
<dbReference type="AlphaFoldDB" id="A0A5K7Z9Z9"/>
<dbReference type="KEGG" id="dwd:DSCW_27010"/>
<sequence length="408" mass="44819">MRMLIVAVLMVLCLPIGTLAQEPSNEELLNMIRKLESRFDEVLEQTRKAQFEADQAKAEAAAAREEAAKAKAELAGLKANPAPGSNADAVAEKSLVRAPTTGPRAVVSFENVYLRPSRSGLDFAVLDEDEVGPDRMAGSYIDVDPGYSSGWRGGMRIETDSGRDIGFGVGKVTGGDSSSAEAGTGSDLWGTWLHANSIIDDNDVTDADATYEWEQIVADISVGQRLNVGENLDLRLEAGLRHAKVNQEFDISYVQEVSSTLYRASWIDNTNKFTGWGPRFGIDFDWKMGLGFDLFGSLGGSLLMGDFDVSYSQFDQAAGSDTRTARVEVEESYDHRLIPVAEARAGIGYAYQLKNGLQMGAKIGYEWQNWFNMVTSQGYMDDVDSQLMETDTTDLSFYGYFFEGFLQF</sequence>
<organism evidence="3 4">
    <name type="scientific">Desulfosarcina widdelii</name>
    <dbReference type="NCBI Taxonomy" id="947919"/>
    <lineage>
        <taxon>Bacteria</taxon>
        <taxon>Pseudomonadati</taxon>
        <taxon>Thermodesulfobacteriota</taxon>
        <taxon>Desulfobacteria</taxon>
        <taxon>Desulfobacterales</taxon>
        <taxon>Desulfosarcinaceae</taxon>
        <taxon>Desulfosarcina</taxon>
    </lineage>
</organism>
<dbReference type="RefSeq" id="WP_170302266.1">
    <property type="nucleotide sequence ID" value="NZ_AP021875.1"/>
</dbReference>
<feature type="coiled-coil region" evidence="1">
    <location>
        <begin position="25"/>
        <end position="80"/>
    </location>
</feature>
<name>A0A5K7Z9Z9_9BACT</name>
<dbReference type="Proteomes" id="UP000427769">
    <property type="component" value="Chromosome"/>
</dbReference>
<keyword evidence="4" id="KW-1185">Reference proteome</keyword>
<evidence type="ECO:0000256" key="1">
    <source>
        <dbReference type="SAM" id="Coils"/>
    </source>
</evidence>
<protein>
    <submittedName>
        <fullName evidence="3">Uncharacterized protein</fullName>
    </submittedName>
</protein>